<dbReference type="Proteomes" id="UP001230268">
    <property type="component" value="Unassembled WGS sequence"/>
</dbReference>
<dbReference type="PANTHER" id="PTHR45709:SF2">
    <property type="entry name" value="LARGE SUBUNIT GTPASE 1 HOMOLOG"/>
    <property type="match status" value="1"/>
</dbReference>
<keyword evidence="1" id="KW-0963">Cytoplasm</keyword>
<feature type="region of interest" description="Disordered" evidence="5">
    <location>
        <begin position="182"/>
        <end position="305"/>
    </location>
</feature>
<dbReference type="Pfam" id="PF01926">
    <property type="entry name" value="MMR_HSR1"/>
    <property type="match status" value="1"/>
</dbReference>
<keyword evidence="8" id="KW-1185">Reference proteome</keyword>
<dbReference type="InterPro" id="IPR023179">
    <property type="entry name" value="GTP-bd_ortho_bundle_sf"/>
</dbReference>
<accession>A0AAD8PDV1</accession>
<dbReference type="AlphaFoldDB" id="A0AAD8PDV1"/>
<keyword evidence="3" id="KW-0378">Hydrolase</keyword>
<reference evidence="7" key="1">
    <citation type="submission" date="2023-08" db="EMBL/GenBank/DDBJ databases">
        <title>Draft sequence of the Babesia gibsoni genome.</title>
        <authorList>
            <person name="Yamagishi J.Y."/>
            <person name="Xuan X.X."/>
        </authorList>
    </citation>
    <scope>NUCLEOTIDE SEQUENCE</scope>
    <source>
        <strain evidence="7">Azabu</strain>
    </source>
</reference>
<protein>
    <submittedName>
        <fullName evidence="7">Ras GTPase GNL1-like protein</fullName>
    </submittedName>
</protein>
<keyword evidence="2" id="KW-0547">Nucleotide-binding</keyword>
<feature type="domain" description="G" evidence="6">
    <location>
        <begin position="552"/>
        <end position="645"/>
    </location>
</feature>
<evidence type="ECO:0000256" key="3">
    <source>
        <dbReference type="ARBA" id="ARBA00022801"/>
    </source>
</evidence>
<sequence length="818" mass="94385">MGGGKSQKGGKHGFIGRTLAHDILARQNKMSEEVRADRPYKQVEQSVIERNNLDEFTMAAQQGLESYLNAYRTTKEVIASDFNSQLERMINYSDVKEFKVFQVVPIPRRCFFFDETHREIIGKLIKQREHENYVKEKKRSKRRNKKLVDLYMQGTGPKPINGMYDQHRTRGKMRHHMMNDSEQTYDDEDSEMLSPQKGGDIANDDDDDAYVNSMDEAELEASDVGSVSDECSEEETDKNEFMPIKNPKGREHTNSNMDNEGDESDEWDDSTDSQEGDQSEKDEDDDWENLDDSSDLNTEEGDEDEFEHLVDDDASSVNIKGSHATECSAASHGTPEAYKPEGVTKSGLTQGSLKYVEEYRASIKQETSNVDIYKLDASELNNVEMRCFYAWRRLLSRIEDMEGLVVTPYEKNIEFWRQLWRVIERSHIVLIILDARDPLFYRVPDLEVYIKEVDSRKETMFILNKADYLSLELRKEWATYFKEMDLDFVFFSTIWGSASGTDSKPEEAKEDICYRIYSVDMLINKIHEYRNKQSEVFPELKNHDHPENPIYTVGFVGYPNVGKSSLINCFMEVTKTNVSCQPGKTKHFQTLALKKANITLCDCPGLIFPNIVSTKHHLLVNSIVSTSHFRGSLLFAVQLICNRIPKQLCQRYDVNLAECVIVGKEKRRILFSQKFLECICHSRKFFSGGKGGQPDIGRAAKLVIKDYINGDLLYCAWPPTSKHFVVDEIFFGDDDEEMKLASELAKLKINGKEKVKVDSEVKTPHEMKLAEERMQQWLMDKTDDQPLAKEKHMTKRKMRFLIKGKRKQNSNKVDNPYG</sequence>
<dbReference type="InterPro" id="IPR043358">
    <property type="entry name" value="GNL1-like"/>
</dbReference>
<feature type="compositionally biased region" description="Acidic residues" evidence="5">
    <location>
        <begin position="202"/>
        <end position="221"/>
    </location>
</feature>
<feature type="compositionally biased region" description="Basic residues" evidence="5">
    <location>
        <begin position="792"/>
        <end position="809"/>
    </location>
</feature>
<name>A0AAD8PDV1_BABGI</name>
<evidence type="ECO:0000259" key="6">
    <source>
        <dbReference type="Pfam" id="PF01926"/>
    </source>
</evidence>
<feature type="compositionally biased region" description="Acidic residues" evidence="5">
    <location>
        <begin position="259"/>
        <end position="305"/>
    </location>
</feature>
<dbReference type="GO" id="GO:0005525">
    <property type="term" value="F:GTP binding"/>
    <property type="evidence" value="ECO:0007669"/>
    <property type="project" value="UniProtKB-KW"/>
</dbReference>
<dbReference type="CDD" id="cd01857">
    <property type="entry name" value="HSR1_MMR1"/>
    <property type="match status" value="1"/>
</dbReference>
<dbReference type="InterPro" id="IPR006073">
    <property type="entry name" value="GTP-bd"/>
</dbReference>
<dbReference type="InterPro" id="IPR027417">
    <property type="entry name" value="P-loop_NTPase"/>
</dbReference>
<keyword evidence="4" id="KW-0342">GTP-binding</keyword>
<dbReference type="GO" id="GO:0005829">
    <property type="term" value="C:cytosol"/>
    <property type="evidence" value="ECO:0007669"/>
    <property type="project" value="TreeGrafter"/>
</dbReference>
<dbReference type="PANTHER" id="PTHR45709">
    <property type="entry name" value="LARGE SUBUNIT GTPASE 1 HOMOLOG-RELATED"/>
    <property type="match status" value="1"/>
</dbReference>
<proteinExistence type="predicted"/>
<dbReference type="Gene3D" id="1.10.1580.10">
    <property type="match status" value="1"/>
</dbReference>
<evidence type="ECO:0000256" key="4">
    <source>
        <dbReference type="ARBA" id="ARBA00023134"/>
    </source>
</evidence>
<dbReference type="SUPFAM" id="SSF52540">
    <property type="entry name" value="P-loop containing nucleoside triphosphate hydrolases"/>
    <property type="match status" value="1"/>
</dbReference>
<feature type="region of interest" description="Disordered" evidence="5">
    <location>
        <begin position="780"/>
        <end position="818"/>
    </location>
</feature>
<evidence type="ECO:0000256" key="5">
    <source>
        <dbReference type="SAM" id="MobiDB-lite"/>
    </source>
</evidence>
<comment type="caution">
    <text evidence="7">The sequence shown here is derived from an EMBL/GenBank/DDBJ whole genome shotgun (WGS) entry which is preliminary data.</text>
</comment>
<evidence type="ECO:0000313" key="7">
    <source>
        <dbReference type="EMBL" id="KAK1443359.1"/>
    </source>
</evidence>
<dbReference type="EMBL" id="JAVEPI010000002">
    <property type="protein sequence ID" value="KAK1443359.1"/>
    <property type="molecule type" value="Genomic_DNA"/>
</dbReference>
<feature type="compositionally biased region" description="Basic and acidic residues" evidence="5">
    <location>
        <begin position="780"/>
        <end position="791"/>
    </location>
</feature>
<dbReference type="Gene3D" id="3.40.50.300">
    <property type="entry name" value="P-loop containing nucleotide triphosphate hydrolases"/>
    <property type="match status" value="1"/>
</dbReference>
<evidence type="ECO:0000256" key="2">
    <source>
        <dbReference type="ARBA" id="ARBA00022741"/>
    </source>
</evidence>
<organism evidence="7 8">
    <name type="scientific">Babesia gibsoni</name>
    <dbReference type="NCBI Taxonomy" id="33632"/>
    <lineage>
        <taxon>Eukaryota</taxon>
        <taxon>Sar</taxon>
        <taxon>Alveolata</taxon>
        <taxon>Apicomplexa</taxon>
        <taxon>Aconoidasida</taxon>
        <taxon>Piroplasmida</taxon>
        <taxon>Babesiidae</taxon>
        <taxon>Babesia</taxon>
    </lineage>
</organism>
<evidence type="ECO:0000313" key="8">
    <source>
        <dbReference type="Proteomes" id="UP001230268"/>
    </source>
</evidence>
<gene>
    <name evidence="7" type="ORF">BgAZ_202350</name>
</gene>
<dbReference type="GO" id="GO:0003924">
    <property type="term" value="F:GTPase activity"/>
    <property type="evidence" value="ECO:0007669"/>
    <property type="project" value="InterPro"/>
</dbReference>
<evidence type="ECO:0000256" key="1">
    <source>
        <dbReference type="ARBA" id="ARBA00022490"/>
    </source>
</evidence>